<name>A0ABV0MN23_9TELE</name>
<evidence type="ECO:0000313" key="4">
    <source>
        <dbReference type="EMBL" id="MEQ2160502.1"/>
    </source>
</evidence>
<reference evidence="4 5" key="1">
    <citation type="submission" date="2021-06" db="EMBL/GenBank/DDBJ databases">
        <authorList>
            <person name="Palmer J.M."/>
        </authorList>
    </citation>
    <scope>NUCLEOTIDE SEQUENCE [LARGE SCALE GENOMIC DNA]</scope>
    <source>
        <strain evidence="4 5">GA_2019</strain>
        <tissue evidence="4">Muscle</tissue>
    </source>
</reference>
<evidence type="ECO:0008006" key="6">
    <source>
        <dbReference type="Google" id="ProtNLM"/>
    </source>
</evidence>
<dbReference type="PANTHER" id="PTHR10271:SF14">
    <property type="entry name" value="INTERFERON-INDUCED PROTEIN WITH TETRATRICOPEPTIDE REPEATS-RELATED"/>
    <property type="match status" value="1"/>
</dbReference>
<organism evidence="4 5">
    <name type="scientific">Goodea atripinnis</name>
    <dbReference type="NCBI Taxonomy" id="208336"/>
    <lineage>
        <taxon>Eukaryota</taxon>
        <taxon>Metazoa</taxon>
        <taxon>Chordata</taxon>
        <taxon>Craniata</taxon>
        <taxon>Vertebrata</taxon>
        <taxon>Euteleostomi</taxon>
        <taxon>Actinopterygii</taxon>
        <taxon>Neopterygii</taxon>
        <taxon>Teleostei</taxon>
        <taxon>Neoteleostei</taxon>
        <taxon>Acanthomorphata</taxon>
        <taxon>Ovalentaria</taxon>
        <taxon>Atherinomorphae</taxon>
        <taxon>Cyprinodontiformes</taxon>
        <taxon>Goodeidae</taxon>
        <taxon>Goodea</taxon>
    </lineage>
</organism>
<keyword evidence="1" id="KW-0677">Repeat</keyword>
<evidence type="ECO:0000313" key="5">
    <source>
        <dbReference type="Proteomes" id="UP001476798"/>
    </source>
</evidence>
<protein>
    <recommendedName>
        <fullName evidence="6">Tetratricopeptide repeat protein</fullName>
    </recommendedName>
</protein>
<accession>A0ABV0MN23</accession>
<evidence type="ECO:0000256" key="1">
    <source>
        <dbReference type="ARBA" id="ARBA00022737"/>
    </source>
</evidence>
<dbReference type="EMBL" id="JAHRIO010009351">
    <property type="protein sequence ID" value="MEQ2160502.1"/>
    <property type="molecule type" value="Genomic_DNA"/>
</dbReference>
<keyword evidence="5" id="KW-1185">Reference proteome</keyword>
<dbReference type="Gene3D" id="1.25.40.10">
    <property type="entry name" value="Tetratricopeptide repeat domain"/>
    <property type="match status" value="1"/>
</dbReference>
<evidence type="ECO:0000256" key="3">
    <source>
        <dbReference type="ARBA" id="ARBA00038336"/>
    </source>
</evidence>
<proteinExistence type="inferred from homology"/>
<gene>
    <name evidence="4" type="ORF">GOODEAATRI_034568</name>
</gene>
<evidence type="ECO:0000256" key="2">
    <source>
        <dbReference type="ARBA" id="ARBA00022803"/>
    </source>
</evidence>
<sequence>MTNIDPEVLKKLRRASKQDPYNLYIAALYLEARAAKGEQIQTEARMLAEKVLERPTSSYSGISPLLRVYRSYISKDEAVKLAEEALRRHPDSRYLRRSAAICHVKKILSKDYKPEINPEINRVIGLWEKMMGSYQEPSLKNQITLASIYAKVNKEKADQIYKELLEREDLDPAPKQMLYNCYAKHLYFNGNDSRRSTEFHVKAAVIPEESMYRQSSITELEKTLGRNKDPEMCRRIKELLTRLENQPEIQNQ</sequence>
<comment type="caution">
    <text evidence="4">The sequence shown here is derived from an EMBL/GenBank/DDBJ whole genome shotgun (WGS) entry which is preliminary data.</text>
</comment>
<comment type="similarity">
    <text evidence="3">Belongs to the IFIT family.</text>
</comment>
<keyword evidence="2" id="KW-0802">TPR repeat</keyword>
<dbReference type="InterPro" id="IPR011990">
    <property type="entry name" value="TPR-like_helical_dom_sf"/>
</dbReference>
<dbReference type="PANTHER" id="PTHR10271">
    <property type="entry name" value="INTERFERON-INDUCED PROTEIN WITH TETRATRICOPEPTIDE REPEATS"/>
    <property type="match status" value="1"/>
</dbReference>
<dbReference type="Proteomes" id="UP001476798">
    <property type="component" value="Unassembled WGS sequence"/>
</dbReference>